<comment type="caution">
    <text evidence="1">The sequence shown here is derived from an EMBL/GenBank/DDBJ whole genome shotgun (WGS) entry which is preliminary data.</text>
</comment>
<dbReference type="EMBL" id="LHZB01000090">
    <property type="protein sequence ID" value="KXV02546.1"/>
    <property type="molecule type" value="Genomic_DNA"/>
</dbReference>
<proteinExistence type="predicted"/>
<evidence type="ECO:0000313" key="2">
    <source>
        <dbReference type="Proteomes" id="UP000075573"/>
    </source>
</evidence>
<dbReference type="PATRIC" id="fig|442.7.peg.2909"/>
<name>A0A149QYZ9_9PROT</name>
<dbReference type="Proteomes" id="UP000075573">
    <property type="component" value="Unassembled WGS sequence"/>
</dbReference>
<protein>
    <submittedName>
        <fullName evidence="1">Uncharacterized protein</fullName>
    </submittedName>
</protein>
<sequence length="177" mass="19820">MSVKVKREMNGTIYRMEVKGGPAGGDYFSVTGDIFPVDKPMDGVCGAVGKELLEAFPWAKPLVDLHLSDNSGVPMHAAENGWYWAGGTEWNSPSQDDPPNSFYLASHLRIPQEDADDIVRKVALKEMDKAEFKAFVEGQRPRWGQEAEQANKTIRSHFEIPEVGRELEQRMGRRLTA</sequence>
<gene>
    <name evidence="1" type="ORF">AD929_02330</name>
</gene>
<dbReference type="RefSeq" id="WP_062493979.1">
    <property type="nucleotide sequence ID" value="NZ_LHZB01000090.1"/>
</dbReference>
<dbReference type="AlphaFoldDB" id="A0A149QYZ9"/>
<evidence type="ECO:0000313" key="1">
    <source>
        <dbReference type="EMBL" id="KXV02546.1"/>
    </source>
</evidence>
<reference evidence="1 2" key="1">
    <citation type="submission" date="2015-06" db="EMBL/GenBank/DDBJ databases">
        <title>Improved classification and identification of acetic acid bacteria using matrix-assisted laser desorption/ionization time-of-flight mass spectrometry; Gluconobacter nephelii and Gluconobacter uchimurae are later heterotypic synonyms of Gluconobacter japonicus and Gluconobacter oxydans, respectively.</title>
        <authorList>
            <person name="Li L."/>
            <person name="Cleenwerck I."/>
            <person name="De Vuyst L."/>
            <person name="Vandamme P."/>
        </authorList>
    </citation>
    <scope>NUCLEOTIDE SEQUENCE [LARGE SCALE GENOMIC DNA]</scope>
    <source>
        <strain evidence="1 2">LMG 1764</strain>
    </source>
</reference>
<accession>A0A149QYZ9</accession>
<organism evidence="1 2">
    <name type="scientific">Gluconobacter potus</name>
    <dbReference type="NCBI Taxonomy" id="2724927"/>
    <lineage>
        <taxon>Bacteria</taxon>
        <taxon>Pseudomonadati</taxon>
        <taxon>Pseudomonadota</taxon>
        <taxon>Alphaproteobacteria</taxon>
        <taxon>Acetobacterales</taxon>
        <taxon>Acetobacteraceae</taxon>
        <taxon>Gluconobacter</taxon>
    </lineage>
</organism>